<evidence type="ECO:0000256" key="10">
    <source>
        <dbReference type="ARBA" id="ARBA00022989"/>
    </source>
</evidence>
<keyword evidence="9" id="KW-0067">ATP-binding</keyword>
<gene>
    <name evidence="19" type="ORF">C3942_17495</name>
</gene>
<dbReference type="InterPro" id="IPR001789">
    <property type="entry name" value="Sig_transdc_resp-reg_receiver"/>
</dbReference>
<dbReference type="InterPro" id="IPR004358">
    <property type="entry name" value="Sig_transdc_His_kin-like_C"/>
</dbReference>
<evidence type="ECO:0000313" key="19">
    <source>
        <dbReference type="EMBL" id="PPE72573.1"/>
    </source>
</evidence>
<dbReference type="SUPFAM" id="SSF55874">
    <property type="entry name" value="ATPase domain of HSP90 chaperone/DNA topoisomerase II/histidine kinase"/>
    <property type="match status" value="1"/>
</dbReference>
<dbReference type="Gene3D" id="1.10.287.130">
    <property type="match status" value="1"/>
</dbReference>
<comment type="caution">
    <text evidence="19">The sequence shown here is derived from an EMBL/GenBank/DDBJ whole genome shotgun (WGS) entry which is preliminary data.</text>
</comment>
<dbReference type="PRINTS" id="PR00344">
    <property type="entry name" value="BCTRLSENSOR"/>
</dbReference>
<evidence type="ECO:0000256" key="11">
    <source>
        <dbReference type="ARBA" id="ARBA00023012"/>
    </source>
</evidence>
<dbReference type="InterPro" id="IPR006189">
    <property type="entry name" value="CHASE_dom"/>
</dbReference>
<dbReference type="Gene3D" id="3.30.450.350">
    <property type="entry name" value="CHASE domain"/>
    <property type="match status" value="1"/>
</dbReference>
<dbReference type="PANTHER" id="PTHR45339:SF1">
    <property type="entry name" value="HYBRID SIGNAL TRANSDUCTION HISTIDINE KINASE J"/>
    <property type="match status" value="1"/>
</dbReference>
<dbReference type="CDD" id="cd00156">
    <property type="entry name" value="REC"/>
    <property type="match status" value="1"/>
</dbReference>
<dbReference type="InterPro" id="IPR042240">
    <property type="entry name" value="CHASE_sf"/>
</dbReference>
<dbReference type="InterPro" id="IPR011006">
    <property type="entry name" value="CheY-like_superfamily"/>
</dbReference>
<evidence type="ECO:0000256" key="1">
    <source>
        <dbReference type="ARBA" id="ARBA00000085"/>
    </source>
</evidence>
<accession>A0A2S5TC38</accession>
<dbReference type="EC" id="2.7.13.3" evidence="3"/>
<dbReference type="PROSITE" id="PS50109">
    <property type="entry name" value="HIS_KIN"/>
    <property type="match status" value="1"/>
</dbReference>
<evidence type="ECO:0000256" key="6">
    <source>
        <dbReference type="ARBA" id="ARBA00022692"/>
    </source>
</evidence>
<dbReference type="SUPFAM" id="SSF52172">
    <property type="entry name" value="CheY-like"/>
    <property type="match status" value="2"/>
</dbReference>
<evidence type="ECO:0000256" key="7">
    <source>
        <dbReference type="ARBA" id="ARBA00022741"/>
    </source>
</evidence>
<protein>
    <recommendedName>
        <fullName evidence="14">Sensory/regulatory protein RpfC</fullName>
        <ecNumber evidence="3">2.7.13.3</ecNumber>
    </recommendedName>
</protein>
<dbReference type="SMART" id="SM00388">
    <property type="entry name" value="HisKA"/>
    <property type="match status" value="1"/>
</dbReference>
<dbReference type="InterPro" id="IPR036890">
    <property type="entry name" value="HATPase_C_sf"/>
</dbReference>
<dbReference type="Proteomes" id="UP000238220">
    <property type="component" value="Unassembled WGS sequence"/>
</dbReference>
<evidence type="ECO:0000259" key="17">
    <source>
        <dbReference type="PROSITE" id="PS50110"/>
    </source>
</evidence>
<keyword evidence="4 15" id="KW-0597">Phosphoprotein</keyword>
<dbReference type="PROSITE" id="PS50110">
    <property type="entry name" value="RESPONSE_REGULATORY"/>
    <property type="match status" value="2"/>
</dbReference>
<evidence type="ECO:0000259" key="18">
    <source>
        <dbReference type="PROSITE" id="PS50839"/>
    </source>
</evidence>
<evidence type="ECO:0000256" key="3">
    <source>
        <dbReference type="ARBA" id="ARBA00012438"/>
    </source>
</evidence>
<dbReference type="Pfam" id="PF03924">
    <property type="entry name" value="CHASE"/>
    <property type="match status" value="1"/>
</dbReference>
<feature type="modified residue" description="4-aspartylphosphate" evidence="15">
    <location>
        <position position="665"/>
    </location>
</feature>
<reference evidence="19 20" key="1">
    <citation type="submission" date="2018-02" db="EMBL/GenBank/DDBJ databases">
        <title>Genome sequencing of Solimonas sp. HR-BB.</title>
        <authorList>
            <person name="Lee Y."/>
            <person name="Jeon C.O."/>
        </authorList>
    </citation>
    <scope>NUCLEOTIDE SEQUENCE [LARGE SCALE GENOMIC DNA]</scope>
    <source>
        <strain evidence="19 20">HR-BB</strain>
    </source>
</reference>
<dbReference type="AlphaFoldDB" id="A0A2S5TC38"/>
<dbReference type="EMBL" id="PSNW01000011">
    <property type="protein sequence ID" value="PPE72573.1"/>
    <property type="molecule type" value="Genomic_DNA"/>
</dbReference>
<dbReference type="FunFam" id="3.30.565.10:FF:000010">
    <property type="entry name" value="Sensor histidine kinase RcsC"/>
    <property type="match status" value="1"/>
</dbReference>
<evidence type="ECO:0000256" key="2">
    <source>
        <dbReference type="ARBA" id="ARBA00004370"/>
    </source>
</evidence>
<sequence length="876" mass="95467">MKPPAAEPVSTRLSPLAGGLIALVLLASLLMAVQTARIIHQHQQQRFDSEVRLIESSIGRRMNAYTQIMRGGRGMVEASTHVSRDDWRAYVTPLQLYRNYPGIRAMTFVPKLSPDAAAAFVEGVRREPTERFSNPLVLREFKLRPPPPPIKPVDSPFHAPVYYTEPLTPESERGIGIDMMRDADRRAALEAAAATGDAVLAPRVRILSQTGTRVGFIAYVPIFKDRQHFGWISATFHAQAFMQGLLGGDSSSLAFEVFDGDTTDTGALLYSSDGVTPEGDPLPLPPDAEAQFETSRTLQMPGRQWTVHFRSRPGFATLSEQATPWLVALGGLMASLLLYLFARGGARWRAQAAALEQAQAAVEAATQAKSDFLANMSHEIRTPLNAILGTAELLGDTALDASQRQSLDTITQSGDHLLGVIDDILDFTKVEAGMLELDEQVFELRRIVEETLELVGTRTAQKGLDLGCEFAPGTPEMIRADRSRVRQILANYLSNAVKFTEQGEIAVSVSAEMLEPQRHRIHVRVRDTGIGIPPDRLDRLFKTFSQVDASTTRRYGGSGLGLAISKRLAELMGGGVAVESRPGEGSVFSFSFIAGSDPAWRAPPPADASRLAGKRLLVVDDNDTNRRILRAAAQEWGMQVTDTASPQEALALIRGGAGFDSAIIDFLMPEMDGAALAATLRQECGSACPRLMLLSSVRQSTQSQPVFDLVRYKPLRRAGLLDALLELMSLGDAARNAPAAASRPANAAAALRVLVVEDTPLNQQVALRMLESLGYRADLAENGLLAVEAVQQRDYDLLLMDMQMPVMDGLEATRRIRALENRPQPQIFAMSASVLDHERQACIDAGMNRHLAKPLRRNELEKALQEAANHAARAAG</sequence>
<evidence type="ECO:0000256" key="9">
    <source>
        <dbReference type="ARBA" id="ARBA00022840"/>
    </source>
</evidence>
<dbReference type="InterPro" id="IPR005467">
    <property type="entry name" value="His_kinase_dom"/>
</dbReference>
<keyword evidence="20" id="KW-1185">Reference proteome</keyword>
<dbReference type="CDD" id="cd00082">
    <property type="entry name" value="HisKA"/>
    <property type="match status" value="1"/>
</dbReference>
<dbReference type="FunFam" id="1.10.287.130:FF:000002">
    <property type="entry name" value="Two-component osmosensing histidine kinase"/>
    <property type="match status" value="1"/>
</dbReference>
<evidence type="ECO:0000256" key="12">
    <source>
        <dbReference type="ARBA" id="ARBA00023136"/>
    </source>
</evidence>
<keyword evidence="8" id="KW-0418">Kinase</keyword>
<dbReference type="CDD" id="cd16922">
    <property type="entry name" value="HATPase_EvgS-ArcB-TorS-like"/>
    <property type="match status" value="1"/>
</dbReference>
<dbReference type="InterPro" id="IPR003661">
    <property type="entry name" value="HisK_dim/P_dom"/>
</dbReference>
<comment type="subcellular location">
    <subcellularLocation>
        <location evidence="2">Membrane</location>
    </subcellularLocation>
</comment>
<dbReference type="Gene3D" id="3.30.565.10">
    <property type="entry name" value="Histidine kinase-like ATPase, C-terminal domain"/>
    <property type="match status" value="1"/>
</dbReference>
<feature type="modified residue" description="4-aspartylphosphate" evidence="15">
    <location>
        <position position="801"/>
    </location>
</feature>
<dbReference type="InterPro" id="IPR036097">
    <property type="entry name" value="HisK_dim/P_sf"/>
</dbReference>
<dbReference type="SMART" id="SM00387">
    <property type="entry name" value="HATPase_c"/>
    <property type="match status" value="1"/>
</dbReference>
<dbReference type="GO" id="GO:0005524">
    <property type="term" value="F:ATP binding"/>
    <property type="evidence" value="ECO:0007669"/>
    <property type="project" value="UniProtKB-KW"/>
</dbReference>
<keyword evidence="7" id="KW-0547">Nucleotide-binding</keyword>
<keyword evidence="11" id="KW-0902">Two-component regulatory system</keyword>
<dbReference type="InterPro" id="IPR003594">
    <property type="entry name" value="HATPase_dom"/>
</dbReference>
<dbReference type="CDD" id="cd17546">
    <property type="entry name" value="REC_hyHK_CKI1_RcsC-like"/>
    <property type="match status" value="1"/>
</dbReference>
<organism evidence="19 20">
    <name type="scientific">Solimonas fluminis</name>
    <dbReference type="NCBI Taxonomy" id="2086571"/>
    <lineage>
        <taxon>Bacteria</taxon>
        <taxon>Pseudomonadati</taxon>
        <taxon>Pseudomonadota</taxon>
        <taxon>Gammaproteobacteria</taxon>
        <taxon>Nevskiales</taxon>
        <taxon>Nevskiaceae</taxon>
        <taxon>Solimonas</taxon>
    </lineage>
</organism>
<proteinExistence type="predicted"/>
<dbReference type="OrthoDB" id="9810730at2"/>
<dbReference type="SMART" id="SM01079">
    <property type="entry name" value="CHASE"/>
    <property type="match status" value="1"/>
</dbReference>
<evidence type="ECO:0000313" key="20">
    <source>
        <dbReference type="Proteomes" id="UP000238220"/>
    </source>
</evidence>
<evidence type="ECO:0000256" key="14">
    <source>
        <dbReference type="ARBA" id="ARBA00068150"/>
    </source>
</evidence>
<comment type="subunit">
    <text evidence="13">At low DSF concentrations, interacts with RpfF.</text>
</comment>
<dbReference type="GO" id="GO:0000155">
    <property type="term" value="F:phosphorelay sensor kinase activity"/>
    <property type="evidence" value="ECO:0007669"/>
    <property type="project" value="InterPro"/>
</dbReference>
<keyword evidence="5" id="KW-0808">Transferase</keyword>
<comment type="catalytic activity">
    <reaction evidence="1">
        <text>ATP + protein L-histidine = ADP + protein N-phospho-L-histidine.</text>
        <dbReference type="EC" id="2.7.13.3"/>
    </reaction>
</comment>
<evidence type="ECO:0000256" key="4">
    <source>
        <dbReference type="ARBA" id="ARBA00022553"/>
    </source>
</evidence>
<keyword evidence="6" id="KW-0812">Transmembrane</keyword>
<dbReference type="GO" id="GO:0016020">
    <property type="term" value="C:membrane"/>
    <property type="evidence" value="ECO:0007669"/>
    <property type="project" value="UniProtKB-SubCell"/>
</dbReference>
<keyword evidence="10" id="KW-1133">Transmembrane helix</keyword>
<feature type="domain" description="Histidine kinase" evidence="16">
    <location>
        <begin position="375"/>
        <end position="596"/>
    </location>
</feature>
<evidence type="ECO:0000256" key="13">
    <source>
        <dbReference type="ARBA" id="ARBA00064003"/>
    </source>
</evidence>
<dbReference type="Gene3D" id="3.40.50.2300">
    <property type="match status" value="2"/>
</dbReference>
<dbReference type="PANTHER" id="PTHR45339">
    <property type="entry name" value="HYBRID SIGNAL TRANSDUCTION HISTIDINE KINASE J"/>
    <property type="match status" value="1"/>
</dbReference>
<evidence type="ECO:0000256" key="8">
    <source>
        <dbReference type="ARBA" id="ARBA00022777"/>
    </source>
</evidence>
<feature type="domain" description="Response regulatory" evidence="17">
    <location>
        <begin position="615"/>
        <end position="728"/>
    </location>
</feature>
<dbReference type="SUPFAM" id="SSF47384">
    <property type="entry name" value="Homodimeric domain of signal transducing histidine kinase"/>
    <property type="match status" value="1"/>
</dbReference>
<dbReference type="SMART" id="SM00448">
    <property type="entry name" value="REC"/>
    <property type="match status" value="2"/>
</dbReference>
<dbReference type="Pfam" id="PF00512">
    <property type="entry name" value="HisKA"/>
    <property type="match status" value="1"/>
</dbReference>
<name>A0A2S5TC38_9GAMM</name>
<evidence type="ECO:0000259" key="16">
    <source>
        <dbReference type="PROSITE" id="PS50109"/>
    </source>
</evidence>
<dbReference type="RefSeq" id="WP_104231659.1">
    <property type="nucleotide sequence ID" value="NZ_PSNW01000011.1"/>
</dbReference>
<dbReference type="Pfam" id="PF02518">
    <property type="entry name" value="HATPase_c"/>
    <property type="match status" value="1"/>
</dbReference>
<dbReference type="Pfam" id="PF00072">
    <property type="entry name" value="Response_reg"/>
    <property type="match status" value="2"/>
</dbReference>
<keyword evidence="12" id="KW-0472">Membrane</keyword>
<feature type="domain" description="Response regulatory" evidence="17">
    <location>
        <begin position="752"/>
        <end position="868"/>
    </location>
</feature>
<dbReference type="PROSITE" id="PS50839">
    <property type="entry name" value="CHASE"/>
    <property type="match status" value="1"/>
</dbReference>
<evidence type="ECO:0000256" key="15">
    <source>
        <dbReference type="PROSITE-ProRule" id="PRU00169"/>
    </source>
</evidence>
<feature type="domain" description="CHASE" evidence="18">
    <location>
        <begin position="78"/>
        <end position="308"/>
    </location>
</feature>
<evidence type="ECO:0000256" key="5">
    <source>
        <dbReference type="ARBA" id="ARBA00022679"/>
    </source>
</evidence>